<name>A0A8S5VTW8_9CAUD</name>
<organism evidence="1">
    <name type="scientific">Ackermannviridae sp</name>
    <dbReference type="NCBI Taxonomy" id="2831612"/>
    <lineage>
        <taxon>Viruses</taxon>
        <taxon>Duplodnaviria</taxon>
        <taxon>Heunggongvirae</taxon>
        <taxon>Uroviricota</taxon>
        <taxon>Caudoviricetes</taxon>
        <taxon>Pantevenvirales</taxon>
        <taxon>Ackermannviridae</taxon>
    </lineage>
</organism>
<dbReference type="EMBL" id="BK035393">
    <property type="protein sequence ID" value="DAG97927.1"/>
    <property type="molecule type" value="Genomic_DNA"/>
</dbReference>
<protein>
    <submittedName>
        <fullName evidence="1">Uncharacterized protein</fullName>
    </submittedName>
</protein>
<evidence type="ECO:0000313" key="1">
    <source>
        <dbReference type="EMBL" id="DAG97927.1"/>
    </source>
</evidence>
<sequence length="154" mass="18126">MKKLKIFEGIGEINGSVLQSAIRQRYYVQFYYSRDDDGVLPGPRFVEPYCYGYSVVDGKIRQYLRAWMVASTDKEDNLRGKVKIRSVSKSGRRGRREWSVESGWRLYRVDSMSNMYVHRRKFSYYRKGYNGSTDIAMSTIIEQIPKGEFKGEKR</sequence>
<reference evidence="1" key="1">
    <citation type="journal article" date="2021" name="Proc. Natl. Acad. Sci. U.S.A.">
        <title>A Catalog of Tens of Thousands of Viruses from Human Metagenomes Reveals Hidden Associations with Chronic Diseases.</title>
        <authorList>
            <person name="Tisza M.J."/>
            <person name="Buck C.B."/>
        </authorList>
    </citation>
    <scope>NUCLEOTIDE SEQUENCE</scope>
    <source>
        <strain evidence="1">CtASH1</strain>
    </source>
</reference>
<proteinExistence type="predicted"/>
<accession>A0A8S5VTW8</accession>